<proteinExistence type="predicted"/>
<evidence type="ECO:0000313" key="1">
    <source>
        <dbReference type="EMBL" id="AYF85336.1"/>
    </source>
</evidence>
<geneLocation type="plasmid" evidence="1 2">
    <name>p.1</name>
</geneLocation>
<dbReference type="EMBL" id="CP032614">
    <property type="protein sequence ID" value="AYF85336.1"/>
    <property type="molecule type" value="Genomic_DNA"/>
</dbReference>
<reference evidence="1 2" key="1">
    <citation type="submission" date="2018-09" db="EMBL/GenBank/DDBJ databases">
        <title>Complete genome of Bacillus thuringiensis strain QZL38.</title>
        <authorList>
            <person name="Song F."/>
        </authorList>
    </citation>
    <scope>NUCLEOTIDE SEQUENCE [LARGE SCALE GENOMIC DNA]</scope>
    <source>
        <strain evidence="1 2">QZL38</strain>
        <plasmid evidence="1 2">p.1</plasmid>
    </source>
</reference>
<evidence type="ECO:0000313" key="2">
    <source>
        <dbReference type="Proteomes" id="UP000269847"/>
    </source>
</evidence>
<dbReference type="Proteomes" id="UP000269847">
    <property type="component" value="Plasmid p.1"/>
</dbReference>
<organism evidence="1 2">
    <name type="scientific">Bacillus thuringiensis</name>
    <dbReference type="NCBI Taxonomy" id="1428"/>
    <lineage>
        <taxon>Bacteria</taxon>
        <taxon>Bacillati</taxon>
        <taxon>Bacillota</taxon>
        <taxon>Bacilli</taxon>
        <taxon>Bacillales</taxon>
        <taxon>Bacillaceae</taxon>
        <taxon>Bacillus</taxon>
        <taxon>Bacillus cereus group</taxon>
    </lineage>
</organism>
<protein>
    <submittedName>
        <fullName evidence="1">Uncharacterized protein</fullName>
    </submittedName>
</protein>
<accession>A0A9W3YLB1</accession>
<sequence>MIIISLLMYVSNAKWLVQMLKLVIFILNKLANWEIDKERTSNRLISFIIYSANKFFRKKGIC</sequence>
<dbReference type="AlphaFoldDB" id="A0A9W3YLB1"/>
<keyword evidence="1" id="KW-0614">Plasmid</keyword>
<dbReference type="RefSeq" id="WP_000584145.1">
    <property type="nucleotide sequence ID" value="NZ_CP014283.1"/>
</dbReference>
<gene>
    <name evidence="1" type="ORF">D7J84_30630</name>
</gene>
<name>A0A9W3YLB1_BACTU</name>